<feature type="domain" description="MADF" evidence="1">
    <location>
        <begin position="5"/>
        <end position="97"/>
    </location>
</feature>
<dbReference type="Proteomes" id="UP000078492">
    <property type="component" value="Unassembled WGS sequence"/>
</dbReference>
<reference evidence="2 3" key="1">
    <citation type="submission" date="2015-09" db="EMBL/GenBank/DDBJ databases">
        <title>Trachymyrmex cornetzi WGS genome.</title>
        <authorList>
            <person name="Nygaard S."/>
            <person name="Hu H."/>
            <person name="Boomsma J."/>
            <person name="Zhang G."/>
        </authorList>
    </citation>
    <scope>NUCLEOTIDE SEQUENCE [LARGE SCALE GENOMIC DNA]</scope>
    <source>
        <strain evidence="2">Tcor2-1</strain>
        <tissue evidence="2">Whole body</tissue>
    </source>
</reference>
<feature type="non-terminal residue" evidence="2">
    <location>
        <position position="1"/>
    </location>
</feature>
<keyword evidence="3" id="KW-1185">Reference proteome</keyword>
<organism evidence="2 3">
    <name type="scientific">Trachymyrmex cornetzi</name>
    <dbReference type="NCBI Taxonomy" id="471704"/>
    <lineage>
        <taxon>Eukaryota</taxon>
        <taxon>Metazoa</taxon>
        <taxon>Ecdysozoa</taxon>
        <taxon>Arthropoda</taxon>
        <taxon>Hexapoda</taxon>
        <taxon>Insecta</taxon>
        <taxon>Pterygota</taxon>
        <taxon>Neoptera</taxon>
        <taxon>Endopterygota</taxon>
        <taxon>Hymenoptera</taxon>
        <taxon>Apocrita</taxon>
        <taxon>Aculeata</taxon>
        <taxon>Formicoidea</taxon>
        <taxon>Formicidae</taxon>
        <taxon>Myrmicinae</taxon>
        <taxon>Trachymyrmex</taxon>
    </lineage>
</organism>
<name>A0A151JRN3_9HYME</name>
<sequence>ELLIAEVFSNFFREPLWNSLIPYAERNHNITAALWHEIDTVLGVQKGHSQKTFKSLRDRFLRLIAEEDKSKRSGSAASSTIDWKYFTQLNFLRPTVEYRP</sequence>
<evidence type="ECO:0000313" key="2">
    <source>
        <dbReference type="EMBL" id="KYN29954.1"/>
    </source>
</evidence>
<dbReference type="PANTHER" id="PTHR12243:SF67">
    <property type="entry name" value="COREPRESSOR OF PANGOLIN, ISOFORM A-RELATED"/>
    <property type="match status" value="1"/>
</dbReference>
<dbReference type="EMBL" id="KQ978592">
    <property type="protein sequence ID" value="KYN29954.1"/>
    <property type="molecule type" value="Genomic_DNA"/>
</dbReference>
<gene>
    <name evidence="2" type="ORF">ALC57_00592</name>
</gene>
<dbReference type="PROSITE" id="PS51029">
    <property type="entry name" value="MADF"/>
    <property type="match status" value="1"/>
</dbReference>
<dbReference type="InterPro" id="IPR006578">
    <property type="entry name" value="MADF-dom"/>
</dbReference>
<dbReference type="Pfam" id="PF10545">
    <property type="entry name" value="MADF_DNA_bdg"/>
    <property type="match status" value="1"/>
</dbReference>
<dbReference type="SMART" id="SM00595">
    <property type="entry name" value="MADF"/>
    <property type="match status" value="1"/>
</dbReference>
<proteinExistence type="predicted"/>
<dbReference type="AlphaFoldDB" id="A0A151JRN3"/>
<dbReference type="PANTHER" id="PTHR12243">
    <property type="entry name" value="MADF DOMAIN TRANSCRIPTION FACTOR"/>
    <property type="match status" value="1"/>
</dbReference>
<accession>A0A151JRN3</accession>
<dbReference type="InterPro" id="IPR039353">
    <property type="entry name" value="TF_Adf1"/>
</dbReference>
<evidence type="ECO:0000313" key="3">
    <source>
        <dbReference type="Proteomes" id="UP000078492"/>
    </source>
</evidence>
<protein>
    <recommendedName>
        <fullName evidence="1">MADF domain-containing protein</fullName>
    </recommendedName>
</protein>
<evidence type="ECO:0000259" key="1">
    <source>
        <dbReference type="PROSITE" id="PS51029"/>
    </source>
</evidence>